<dbReference type="EMBL" id="CDHK01000001">
    <property type="protein sequence ID" value="CEJ54914.1"/>
    <property type="molecule type" value="Genomic_DNA"/>
</dbReference>
<dbReference type="SUPFAM" id="SSF103473">
    <property type="entry name" value="MFS general substrate transporter"/>
    <property type="match status" value="1"/>
</dbReference>
<keyword evidence="6 8" id="KW-0472">Membrane</keyword>
<dbReference type="InterPro" id="IPR051788">
    <property type="entry name" value="MFS_Transporter"/>
</dbReference>
<dbReference type="OrthoDB" id="413079at2759"/>
<evidence type="ECO:0000256" key="8">
    <source>
        <dbReference type="SAM" id="Phobius"/>
    </source>
</evidence>
<dbReference type="PANTHER" id="PTHR23514">
    <property type="entry name" value="BYPASS OF STOP CODON PROTEIN 6"/>
    <property type="match status" value="1"/>
</dbReference>
<dbReference type="InterPro" id="IPR020846">
    <property type="entry name" value="MFS_dom"/>
</dbReference>
<dbReference type="PROSITE" id="PS50850">
    <property type="entry name" value="MFS"/>
    <property type="match status" value="1"/>
</dbReference>
<dbReference type="Gene3D" id="1.20.1250.20">
    <property type="entry name" value="MFS general substrate transporter like domains"/>
    <property type="match status" value="2"/>
</dbReference>
<dbReference type="GO" id="GO:0016020">
    <property type="term" value="C:membrane"/>
    <property type="evidence" value="ECO:0007669"/>
    <property type="project" value="TreeGrafter"/>
</dbReference>
<dbReference type="Pfam" id="PF07690">
    <property type="entry name" value="MFS_1"/>
    <property type="match status" value="1"/>
</dbReference>
<keyword evidence="5 8" id="KW-1133">Transmembrane helix</keyword>
<keyword evidence="11" id="KW-1185">Reference proteome</keyword>
<dbReference type="FunFam" id="1.20.1250.20:FF:000308">
    <property type="entry name" value="MFS efflux transporter"/>
    <property type="match status" value="1"/>
</dbReference>
<feature type="domain" description="Major facilitator superfamily (MFS) profile" evidence="9">
    <location>
        <begin position="44"/>
        <end position="432"/>
    </location>
</feature>
<accession>A0A0F7TDS4</accession>
<dbReference type="FunFam" id="1.20.1250.20:FF:000286">
    <property type="entry name" value="MFS efflux transporter"/>
    <property type="match status" value="1"/>
</dbReference>
<evidence type="ECO:0000313" key="11">
    <source>
        <dbReference type="Proteomes" id="UP000042958"/>
    </source>
</evidence>
<evidence type="ECO:0000256" key="3">
    <source>
        <dbReference type="ARBA" id="ARBA00022448"/>
    </source>
</evidence>
<evidence type="ECO:0000259" key="9">
    <source>
        <dbReference type="PROSITE" id="PS50850"/>
    </source>
</evidence>
<dbReference type="GO" id="GO:0022857">
    <property type="term" value="F:transmembrane transporter activity"/>
    <property type="evidence" value="ECO:0007669"/>
    <property type="project" value="InterPro"/>
</dbReference>
<dbReference type="AlphaFoldDB" id="A0A0F7TDS4"/>
<proteinExistence type="inferred from homology"/>
<dbReference type="STRING" id="104259.A0A0F7TDS4"/>
<dbReference type="Proteomes" id="UP000042958">
    <property type="component" value="Unassembled WGS sequence"/>
</dbReference>
<feature type="transmembrane region" description="Helical" evidence="8">
    <location>
        <begin position="342"/>
        <end position="364"/>
    </location>
</feature>
<feature type="transmembrane region" description="Helical" evidence="8">
    <location>
        <begin position="196"/>
        <end position="217"/>
    </location>
</feature>
<evidence type="ECO:0000256" key="6">
    <source>
        <dbReference type="ARBA" id="ARBA00023136"/>
    </source>
</evidence>
<dbReference type="PANTHER" id="PTHR23514:SF3">
    <property type="entry name" value="BYPASS OF STOP CODON PROTEIN 6"/>
    <property type="match status" value="1"/>
</dbReference>
<evidence type="ECO:0000256" key="7">
    <source>
        <dbReference type="SAM" id="MobiDB-lite"/>
    </source>
</evidence>
<feature type="compositionally biased region" description="Polar residues" evidence="7">
    <location>
        <begin position="1"/>
        <end position="19"/>
    </location>
</feature>
<feature type="transmembrane region" description="Helical" evidence="8">
    <location>
        <begin position="75"/>
        <end position="97"/>
    </location>
</feature>
<feature type="transmembrane region" description="Helical" evidence="8">
    <location>
        <begin position="317"/>
        <end position="336"/>
    </location>
</feature>
<evidence type="ECO:0000313" key="10">
    <source>
        <dbReference type="EMBL" id="CEJ54914.1"/>
    </source>
</evidence>
<gene>
    <name evidence="10" type="ORF">PMG11_01200</name>
</gene>
<feature type="transmembrane region" description="Helical" evidence="8">
    <location>
        <begin position="251"/>
        <end position="273"/>
    </location>
</feature>
<evidence type="ECO:0000256" key="5">
    <source>
        <dbReference type="ARBA" id="ARBA00022989"/>
    </source>
</evidence>
<dbReference type="InterPro" id="IPR036259">
    <property type="entry name" value="MFS_trans_sf"/>
</dbReference>
<feature type="compositionally biased region" description="Basic and acidic residues" evidence="7">
    <location>
        <begin position="21"/>
        <end position="36"/>
    </location>
</feature>
<organism evidence="10 11">
    <name type="scientific">Penicillium brasilianum</name>
    <dbReference type="NCBI Taxonomy" id="104259"/>
    <lineage>
        <taxon>Eukaryota</taxon>
        <taxon>Fungi</taxon>
        <taxon>Dikarya</taxon>
        <taxon>Ascomycota</taxon>
        <taxon>Pezizomycotina</taxon>
        <taxon>Eurotiomycetes</taxon>
        <taxon>Eurotiomycetidae</taxon>
        <taxon>Eurotiales</taxon>
        <taxon>Aspergillaceae</taxon>
        <taxon>Penicillium</taxon>
    </lineage>
</organism>
<feature type="transmembrane region" description="Helical" evidence="8">
    <location>
        <begin position="164"/>
        <end position="184"/>
    </location>
</feature>
<feature type="region of interest" description="Disordered" evidence="7">
    <location>
        <begin position="1"/>
        <end position="37"/>
    </location>
</feature>
<keyword evidence="3" id="KW-0813">Transport</keyword>
<protein>
    <recommendedName>
        <fullName evidence="9">Major facilitator superfamily (MFS) profile domain-containing protein</fullName>
    </recommendedName>
</protein>
<evidence type="ECO:0000256" key="4">
    <source>
        <dbReference type="ARBA" id="ARBA00022692"/>
    </source>
</evidence>
<reference evidence="11" key="1">
    <citation type="journal article" date="2015" name="Genome Announc.">
        <title>Draft genome sequence of the fungus Penicillium brasilianum MG11.</title>
        <authorList>
            <person name="Horn F."/>
            <person name="Linde J."/>
            <person name="Mattern D.J."/>
            <person name="Walther G."/>
            <person name="Guthke R."/>
            <person name="Brakhage A.A."/>
            <person name="Valiante V."/>
        </authorList>
    </citation>
    <scope>NUCLEOTIDE SEQUENCE [LARGE SCALE GENOMIC DNA]</scope>
    <source>
        <strain evidence="11">MG11</strain>
    </source>
</reference>
<comment type="similarity">
    <text evidence="2">Belongs to the major facilitator superfamily.</text>
</comment>
<dbReference type="InterPro" id="IPR011701">
    <property type="entry name" value="MFS"/>
</dbReference>
<sequence>MSTVNSPLIPDRTQQTSLGDVTDHTDPASPESERWNQPRANVPKVSAVFWSFLIMGANDTAYGPLLLYLESYYSVSYTVVSFLFLSPVCGYILAAVLNDKVHNRLGRRGAAWISASNHLIGHFFTSLHPPYPILVAVFALQGFANGLADSGYNAWVVNMANANQLLGIMHGLYGFGAVLSPLIATSLVTKANLPWYYFYYIMTACAMIELVICLGAFRDLDAASFRADNQTEEQSDGNMSRAIAQPPYSRITWICAFFLVGYMGVEVALGGWIVTYMIQVRHGEAFASGMVATGFWLGISCGRIVLGFFTPLLKEELAIVVYSLLSIACGFILWLVPYFSASAVAVAVLGFFLGPFFPATVIVATRILPRALHVSAIGFASAIGGTGAAILPFAVGAIAQRHGVQVLPPIIIVLISGILSLWLFLLEISKTILRV</sequence>
<feature type="transmembrane region" description="Helical" evidence="8">
    <location>
        <begin position="406"/>
        <end position="426"/>
    </location>
</feature>
<evidence type="ECO:0000256" key="2">
    <source>
        <dbReference type="ARBA" id="ARBA00008335"/>
    </source>
</evidence>
<dbReference type="GO" id="GO:0012505">
    <property type="term" value="C:endomembrane system"/>
    <property type="evidence" value="ECO:0007669"/>
    <property type="project" value="UniProtKB-SubCell"/>
</dbReference>
<name>A0A0F7TDS4_PENBI</name>
<keyword evidence="4 8" id="KW-0812">Transmembrane</keyword>
<feature type="transmembrane region" description="Helical" evidence="8">
    <location>
        <begin position="376"/>
        <end position="400"/>
    </location>
</feature>
<comment type="subcellular location">
    <subcellularLocation>
        <location evidence="1">Endomembrane system</location>
        <topology evidence="1">Multi-pass membrane protein</topology>
    </subcellularLocation>
</comment>
<evidence type="ECO:0000256" key="1">
    <source>
        <dbReference type="ARBA" id="ARBA00004127"/>
    </source>
</evidence>
<feature type="transmembrane region" description="Helical" evidence="8">
    <location>
        <begin position="285"/>
        <end position="305"/>
    </location>
</feature>